<sequence length="178" mass="18577">MISFSRRTPPGAPDHLNQGTGADVYLNMKRFAIALAVAVVLPSAACSAGTPPAPGAAQTSPASAGRLTVDAWSADNARAEFRGTVRESAHYEEIRALREAPPGAPYPWEVSSSPAMIRDGAWTLSWDAGAAAPGAKWAVVLASLPVASCLPGYWCDPLGPLRQDGPSSQYVHAAVRLN</sequence>
<evidence type="ECO:0000313" key="1">
    <source>
        <dbReference type="EMBL" id="GAA2897690.1"/>
    </source>
</evidence>
<protein>
    <submittedName>
        <fullName evidence="1">Uncharacterized protein</fullName>
    </submittedName>
</protein>
<evidence type="ECO:0000313" key="2">
    <source>
        <dbReference type="Proteomes" id="UP001500831"/>
    </source>
</evidence>
<accession>A0ABN3W609</accession>
<gene>
    <name evidence="1" type="ORF">GCM10010517_62770</name>
</gene>
<dbReference type="EMBL" id="BAAAVI010000060">
    <property type="protein sequence ID" value="GAA2897690.1"/>
    <property type="molecule type" value="Genomic_DNA"/>
</dbReference>
<dbReference type="Proteomes" id="UP001500831">
    <property type="component" value="Unassembled WGS sequence"/>
</dbReference>
<name>A0ABN3W609_9ACTN</name>
<reference evidence="1 2" key="1">
    <citation type="journal article" date="2019" name="Int. J. Syst. Evol. Microbiol.">
        <title>The Global Catalogue of Microorganisms (GCM) 10K type strain sequencing project: providing services to taxonomists for standard genome sequencing and annotation.</title>
        <authorList>
            <consortium name="The Broad Institute Genomics Platform"/>
            <consortium name="The Broad Institute Genome Sequencing Center for Infectious Disease"/>
            <person name="Wu L."/>
            <person name="Ma J."/>
        </authorList>
    </citation>
    <scope>NUCLEOTIDE SEQUENCE [LARGE SCALE GENOMIC DNA]</scope>
    <source>
        <strain evidence="1 2">JCM 6242</strain>
    </source>
</reference>
<comment type="caution">
    <text evidence="1">The sequence shown here is derived from an EMBL/GenBank/DDBJ whole genome shotgun (WGS) entry which is preliminary data.</text>
</comment>
<keyword evidence="2" id="KW-1185">Reference proteome</keyword>
<dbReference type="RefSeq" id="WP_344979103.1">
    <property type="nucleotide sequence ID" value="NZ_BAAAVI010000060.1"/>
</dbReference>
<proteinExistence type="predicted"/>
<organism evidence="1 2">
    <name type="scientific">Streptosporangium fragile</name>
    <dbReference type="NCBI Taxonomy" id="46186"/>
    <lineage>
        <taxon>Bacteria</taxon>
        <taxon>Bacillati</taxon>
        <taxon>Actinomycetota</taxon>
        <taxon>Actinomycetes</taxon>
        <taxon>Streptosporangiales</taxon>
        <taxon>Streptosporangiaceae</taxon>
        <taxon>Streptosporangium</taxon>
    </lineage>
</organism>